<keyword evidence="4 6" id="KW-0472">Membrane</keyword>
<comment type="caution">
    <text evidence="8">The sequence shown here is derived from an EMBL/GenBank/DDBJ whole genome shotgun (WGS) entry which is preliminary data.</text>
</comment>
<feature type="transmembrane region" description="Helical" evidence="6">
    <location>
        <begin position="42"/>
        <end position="64"/>
    </location>
</feature>
<organism evidence="8 9">
    <name type="scientific">Trema orientale</name>
    <name type="common">Charcoal tree</name>
    <name type="synonym">Celtis orientalis</name>
    <dbReference type="NCBI Taxonomy" id="63057"/>
    <lineage>
        <taxon>Eukaryota</taxon>
        <taxon>Viridiplantae</taxon>
        <taxon>Streptophyta</taxon>
        <taxon>Embryophyta</taxon>
        <taxon>Tracheophyta</taxon>
        <taxon>Spermatophyta</taxon>
        <taxon>Magnoliopsida</taxon>
        <taxon>eudicotyledons</taxon>
        <taxon>Gunneridae</taxon>
        <taxon>Pentapetalae</taxon>
        <taxon>rosids</taxon>
        <taxon>fabids</taxon>
        <taxon>Rosales</taxon>
        <taxon>Cannabaceae</taxon>
        <taxon>Trema</taxon>
    </lineage>
</organism>
<evidence type="ECO:0000256" key="6">
    <source>
        <dbReference type="SAM" id="Phobius"/>
    </source>
</evidence>
<protein>
    <submittedName>
        <fullName evidence="8">Late embryogenesis abundant protein</fullName>
    </submittedName>
</protein>
<dbReference type="OrthoDB" id="1889094at2759"/>
<dbReference type="PANTHER" id="PTHR31234:SF61">
    <property type="entry name" value="OS01G0574800 PROTEIN"/>
    <property type="match status" value="1"/>
</dbReference>
<reference evidence="9" key="1">
    <citation type="submission" date="2016-06" db="EMBL/GenBank/DDBJ databases">
        <title>Parallel loss of symbiosis genes in relatives of nitrogen-fixing non-legume Parasponia.</title>
        <authorList>
            <person name="Van Velzen R."/>
            <person name="Holmer R."/>
            <person name="Bu F."/>
            <person name="Rutten L."/>
            <person name="Van Zeijl A."/>
            <person name="Liu W."/>
            <person name="Santuari L."/>
            <person name="Cao Q."/>
            <person name="Sharma T."/>
            <person name="Shen D."/>
            <person name="Roswanjaya Y."/>
            <person name="Wardhani T."/>
            <person name="Kalhor M.S."/>
            <person name="Jansen J."/>
            <person name="Van den Hoogen J."/>
            <person name="Gungor B."/>
            <person name="Hartog M."/>
            <person name="Hontelez J."/>
            <person name="Verver J."/>
            <person name="Yang W.-C."/>
            <person name="Schijlen E."/>
            <person name="Repin R."/>
            <person name="Schilthuizen M."/>
            <person name="Schranz E."/>
            <person name="Heidstra R."/>
            <person name="Miyata K."/>
            <person name="Fedorova E."/>
            <person name="Kohlen W."/>
            <person name="Bisseling T."/>
            <person name="Smit S."/>
            <person name="Geurts R."/>
        </authorList>
    </citation>
    <scope>NUCLEOTIDE SEQUENCE [LARGE SCALE GENOMIC DNA]</scope>
    <source>
        <strain evidence="9">cv. RG33-2</strain>
    </source>
</reference>
<dbReference type="Proteomes" id="UP000237000">
    <property type="component" value="Unassembled WGS sequence"/>
</dbReference>
<keyword evidence="2 6" id="KW-0812">Transmembrane</keyword>
<evidence type="ECO:0000259" key="7">
    <source>
        <dbReference type="Pfam" id="PF03168"/>
    </source>
</evidence>
<evidence type="ECO:0000313" key="8">
    <source>
        <dbReference type="EMBL" id="PON97411.1"/>
    </source>
</evidence>
<feature type="region of interest" description="Disordered" evidence="5">
    <location>
        <begin position="1"/>
        <end position="29"/>
    </location>
</feature>
<dbReference type="AlphaFoldDB" id="A0A2P5FHY0"/>
<gene>
    <name evidence="8" type="ORF">TorRG33x02_068780</name>
</gene>
<dbReference type="InterPro" id="IPR004864">
    <property type="entry name" value="LEA_2"/>
</dbReference>
<dbReference type="GO" id="GO:0098542">
    <property type="term" value="P:defense response to other organism"/>
    <property type="evidence" value="ECO:0007669"/>
    <property type="project" value="InterPro"/>
</dbReference>
<evidence type="ECO:0000256" key="5">
    <source>
        <dbReference type="SAM" id="MobiDB-lite"/>
    </source>
</evidence>
<proteinExistence type="predicted"/>
<feature type="domain" description="Late embryogenesis abundant protein LEA-2 subgroup" evidence="7">
    <location>
        <begin position="99"/>
        <end position="207"/>
    </location>
</feature>
<sequence length="246" mass="27727">MAEYDPEKQETPDPPPPQDHQKPYHPGRRGAGSKYCGGCLRVLFLVAVAAIVLTGLAITIFCIIMNPHQMKFHVTNASLSRFDYVAANQTLNFKLLLNATIRNPNKRIGIHFEYSTDHYAYYDGEFLGVGGTGLSFYLPPGAVSTAEYGWALFEGSRTVSFDSREVKRFNKRKSDGVFPFYVKVKMTNSFKVDKMHIGDFRSTVKCRLKVPLIRSAANGKTGSSSTRFKDTKCEYFFNPFPIIYTD</sequence>
<evidence type="ECO:0000256" key="3">
    <source>
        <dbReference type="ARBA" id="ARBA00022989"/>
    </source>
</evidence>
<name>A0A2P5FHY0_TREOI</name>
<evidence type="ECO:0000256" key="1">
    <source>
        <dbReference type="ARBA" id="ARBA00004167"/>
    </source>
</evidence>
<comment type="subcellular location">
    <subcellularLocation>
        <location evidence="1">Membrane</location>
        <topology evidence="1">Single-pass membrane protein</topology>
    </subcellularLocation>
</comment>
<accession>A0A2P5FHY0</accession>
<dbReference type="InParanoid" id="A0A2P5FHY0"/>
<dbReference type="InterPro" id="IPR044839">
    <property type="entry name" value="NDR1-like"/>
</dbReference>
<dbReference type="PANTHER" id="PTHR31234">
    <property type="entry name" value="LATE EMBRYOGENESIS ABUNDANT (LEA) HYDROXYPROLINE-RICH GLYCOPROTEIN FAMILY"/>
    <property type="match status" value="1"/>
</dbReference>
<dbReference type="STRING" id="63057.A0A2P5FHY0"/>
<evidence type="ECO:0000256" key="2">
    <source>
        <dbReference type="ARBA" id="ARBA00022692"/>
    </source>
</evidence>
<keyword evidence="3 6" id="KW-1133">Transmembrane helix</keyword>
<evidence type="ECO:0000313" key="9">
    <source>
        <dbReference type="Proteomes" id="UP000237000"/>
    </source>
</evidence>
<dbReference type="Pfam" id="PF03168">
    <property type="entry name" value="LEA_2"/>
    <property type="match status" value="1"/>
</dbReference>
<dbReference type="GO" id="GO:0005886">
    <property type="term" value="C:plasma membrane"/>
    <property type="evidence" value="ECO:0007669"/>
    <property type="project" value="TreeGrafter"/>
</dbReference>
<dbReference type="EMBL" id="JXTC01000032">
    <property type="protein sequence ID" value="PON97411.1"/>
    <property type="molecule type" value="Genomic_DNA"/>
</dbReference>
<feature type="compositionally biased region" description="Basic and acidic residues" evidence="5">
    <location>
        <begin position="1"/>
        <end position="11"/>
    </location>
</feature>
<evidence type="ECO:0000256" key="4">
    <source>
        <dbReference type="ARBA" id="ARBA00023136"/>
    </source>
</evidence>
<keyword evidence="9" id="KW-1185">Reference proteome</keyword>